<dbReference type="PANTHER" id="PTHR10587">
    <property type="entry name" value="GLYCOSYL TRANSFERASE-RELATED"/>
    <property type="match status" value="1"/>
</dbReference>
<dbReference type="InterPro" id="IPR002509">
    <property type="entry name" value="NODB_dom"/>
</dbReference>
<dbReference type="PROSITE" id="PS51677">
    <property type="entry name" value="NODB"/>
    <property type="match status" value="1"/>
</dbReference>
<dbReference type="CDD" id="cd10948">
    <property type="entry name" value="CE4_BsPdaA_like"/>
    <property type="match status" value="1"/>
</dbReference>
<name>A0A841TFI6_9BACL</name>
<dbReference type="RefSeq" id="WP_185179323.1">
    <property type="nucleotide sequence ID" value="NZ_CBCSEP010000029.1"/>
</dbReference>
<feature type="signal peptide" evidence="1">
    <location>
        <begin position="1"/>
        <end position="26"/>
    </location>
</feature>
<dbReference type="InterPro" id="IPR014235">
    <property type="entry name" value="Spore_PdaA"/>
</dbReference>
<reference evidence="3 4" key="1">
    <citation type="submission" date="2020-08" db="EMBL/GenBank/DDBJ databases">
        <title>Cohnella phylogeny.</title>
        <authorList>
            <person name="Dunlap C."/>
        </authorList>
    </citation>
    <scope>NUCLEOTIDE SEQUENCE [LARGE SCALE GENOMIC DNA]</scope>
    <source>
        <strain evidence="3 4">DSM 103658</strain>
    </source>
</reference>
<dbReference type="SUPFAM" id="SSF88713">
    <property type="entry name" value="Glycoside hydrolase/deacetylase"/>
    <property type="match status" value="1"/>
</dbReference>
<keyword evidence="4" id="KW-1185">Reference proteome</keyword>
<proteinExistence type="predicted"/>
<dbReference type="InterPro" id="IPR050248">
    <property type="entry name" value="Polysacc_deacetylase_ArnD"/>
</dbReference>
<accession>A0A841TFI6</accession>
<dbReference type="Proteomes" id="UP000574133">
    <property type="component" value="Unassembled WGS sequence"/>
</dbReference>
<evidence type="ECO:0000256" key="1">
    <source>
        <dbReference type="SAM" id="SignalP"/>
    </source>
</evidence>
<evidence type="ECO:0000313" key="3">
    <source>
        <dbReference type="EMBL" id="MBB6678048.1"/>
    </source>
</evidence>
<dbReference type="NCBIfam" id="TIGR02884">
    <property type="entry name" value="spore_pdaA"/>
    <property type="match status" value="1"/>
</dbReference>
<keyword evidence="1" id="KW-0732">Signal</keyword>
<sequence>MRRNAAVVLAVAIFACMLWTVMPSTANGSGGPYHFGFKKSKGGQLPSIAEEGFMPILRKHGAIFLGNTEKKELYLTFDNGYENGYTGQILDVLKEKKVPAIFFVTGHYVKDQPDLLVRMAAEGHLIGNHSWSHPDLTQEPPARVKEELEKVSREVARITGQGAMQFVRPPRGIFSDRLLGVCRGLGYTNVFWSIAYRDWETNRQMGWNYAYTSVVDQLHPGAVILLHAVSRDNAEALGRIIDEARARGYEFKRIDSLQVKGYR</sequence>
<dbReference type="AlphaFoldDB" id="A0A841TFI6"/>
<evidence type="ECO:0000313" key="4">
    <source>
        <dbReference type="Proteomes" id="UP000574133"/>
    </source>
</evidence>
<feature type="chain" id="PRO_5039036038" evidence="1">
    <location>
        <begin position="27"/>
        <end position="263"/>
    </location>
</feature>
<dbReference type="PANTHER" id="PTHR10587:SF78">
    <property type="entry name" value="PEPTIDOGLYCAN-N-ACETYLMURAMIC ACID DEACETYLASE PDAA"/>
    <property type="match status" value="1"/>
</dbReference>
<evidence type="ECO:0000259" key="2">
    <source>
        <dbReference type="PROSITE" id="PS51677"/>
    </source>
</evidence>
<dbReference type="InterPro" id="IPR011330">
    <property type="entry name" value="Glyco_hydro/deAcase_b/a-brl"/>
</dbReference>
<dbReference type="Pfam" id="PF01522">
    <property type="entry name" value="Polysacc_deac_1"/>
    <property type="match status" value="1"/>
</dbReference>
<dbReference type="Gene3D" id="3.20.20.370">
    <property type="entry name" value="Glycoside hydrolase/deacetylase"/>
    <property type="match status" value="1"/>
</dbReference>
<feature type="domain" description="NodB homology" evidence="2">
    <location>
        <begin position="71"/>
        <end position="252"/>
    </location>
</feature>
<dbReference type="EMBL" id="JACJVN010000048">
    <property type="protein sequence ID" value="MBB6678048.1"/>
    <property type="molecule type" value="Genomic_DNA"/>
</dbReference>
<dbReference type="GO" id="GO:0016810">
    <property type="term" value="F:hydrolase activity, acting on carbon-nitrogen (but not peptide) bonds"/>
    <property type="evidence" value="ECO:0007669"/>
    <property type="project" value="InterPro"/>
</dbReference>
<dbReference type="GO" id="GO:0005975">
    <property type="term" value="P:carbohydrate metabolic process"/>
    <property type="evidence" value="ECO:0007669"/>
    <property type="project" value="InterPro"/>
</dbReference>
<comment type="caution">
    <text evidence="3">The sequence shown here is derived from an EMBL/GenBank/DDBJ whole genome shotgun (WGS) entry which is preliminary data.</text>
</comment>
<dbReference type="PROSITE" id="PS51257">
    <property type="entry name" value="PROKAR_LIPOPROTEIN"/>
    <property type="match status" value="1"/>
</dbReference>
<protein>
    <submittedName>
        <fullName evidence="3">Delta-lactam-biosynthetic de-N-acetylase</fullName>
    </submittedName>
</protein>
<dbReference type="GO" id="GO:0016020">
    <property type="term" value="C:membrane"/>
    <property type="evidence" value="ECO:0007669"/>
    <property type="project" value="TreeGrafter"/>
</dbReference>
<organism evidence="3 4">
    <name type="scientific">Cohnella lubricantis</name>
    <dbReference type="NCBI Taxonomy" id="2163172"/>
    <lineage>
        <taxon>Bacteria</taxon>
        <taxon>Bacillati</taxon>
        <taxon>Bacillota</taxon>
        <taxon>Bacilli</taxon>
        <taxon>Bacillales</taxon>
        <taxon>Paenibacillaceae</taxon>
        <taxon>Cohnella</taxon>
    </lineage>
</organism>
<gene>
    <name evidence="3" type="primary">pdaA</name>
    <name evidence="3" type="ORF">H4Q31_12080</name>
</gene>